<dbReference type="PANTHER" id="PTHR30579">
    <property type="entry name" value="TRANSCRIPTIONAL REGULATOR"/>
    <property type="match status" value="1"/>
</dbReference>
<dbReference type="Gene3D" id="3.40.190.10">
    <property type="entry name" value="Periplasmic binding protein-like II"/>
    <property type="match status" value="1"/>
</dbReference>
<evidence type="ECO:0000256" key="3">
    <source>
        <dbReference type="ARBA" id="ARBA00023125"/>
    </source>
</evidence>
<dbReference type="InterPro" id="IPR000847">
    <property type="entry name" value="LysR_HTH_N"/>
</dbReference>
<dbReference type="KEGG" id="kim:G3T16_11285"/>
<comment type="similarity">
    <text evidence="1">Belongs to the LysR transcriptional regulatory family.</text>
</comment>
<dbReference type="SUPFAM" id="SSF46785">
    <property type="entry name" value="Winged helix' DNA-binding domain"/>
    <property type="match status" value="1"/>
</dbReference>
<accession>A0A6C0U4K2</accession>
<name>A0A6C0U4K2_9GAMM</name>
<dbReference type="InterPro" id="IPR036390">
    <property type="entry name" value="WH_DNA-bd_sf"/>
</dbReference>
<dbReference type="RefSeq" id="WP_163495355.1">
    <property type="nucleotide sequence ID" value="NZ_CP048711.1"/>
</dbReference>
<proteinExistence type="inferred from homology"/>
<dbReference type="PROSITE" id="PS50931">
    <property type="entry name" value="HTH_LYSR"/>
    <property type="match status" value="1"/>
</dbReference>
<dbReference type="GO" id="GO:0003677">
    <property type="term" value="F:DNA binding"/>
    <property type="evidence" value="ECO:0007669"/>
    <property type="project" value="UniProtKB-KW"/>
</dbReference>
<dbReference type="Proteomes" id="UP000477680">
    <property type="component" value="Chromosome"/>
</dbReference>
<dbReference type="InterPro" id="IPR050176">
    <property type="entry name" value="LTTR"/>
</dbReference>
<dbReference type="Gene3D" id="1.10.10.10">
    <property type="entry name" value="Winged helix-like DNA-binding domain superfamily/Winged helix DNA-binding domain"/>
    <property type="match status" value="1"/>
</dbReference>
<keyword evidence="2" id="KW-0805">Transcription regulation</keyword>
<evidence type="ECO:0000259" key="5">
    <source>
        <dbReference type="PROSITE" id="PS50931"/>
    </source>
</evidence>
<evidence type="ECO:0000256" key="4">
    <source>
        <dbReference type="ARBA" id="ARBA00023163"/>
    </source>
</evidence>
<dbReference type="Pfam" id="PF00126">
    <property type="entry name" value="HTH_1"/>
    <property type="match status" value="1"/>
</dbReference>
<keyword evidence="7" id="KW-1185">Reference proteome</keyword>
<dbReference type="FunFam" id="1.10.10.10:FF:000001">
    <property type="entry name" value="LysR family transcriptional regulator"/>
    <property type="match status" value="1"/>
</dbReference>
<dbReference type="Pfam" id="PF03466">
    <property type="entry name" value="LysR_substrate"/>
    <property type="match status" value="1"/>
</dbReference>
<keyword evidence="3" id="KW-0238">DNA-binding</keyword>
<protein>
    <submittedName>
        <fullName evidence="6">LysR family transcriptional regulator</fullName>
    </submittedName>
</protein>
<organism evidence="6 7">
    <name type="scientific">Kineobactrum salinum</name>
    <dbReference type="NCBI Taxonomy" id="2708301"/>
    <lineage>
        <taxon>Bacteria</taxon>
        <taxon>Pseudomonadati</taxon>
        <taxon>Pseudomonadota</taxon>
        <taxon>Gammaproteobacteria</taxon>
        <taxon>Cellvibrionales</taxon>
        <taxon>Halieaceae</taxon>
        <taxon>Kineobactrum</taxon>
    </lineage>
</organism>
<reference evidence="6 7" key="1">
    <citation type="submission" date="2020-02" db="EMBL/GenBank/DDBJ databases">
        <title>Genome sequencing for Kineobactrum sp. M2.</title>
        <authorList>
            <person name="Park S.-J."/>
        </authorList>
    </citation>
    <scope>NUCLEOTIDE SEQUENCE [LARGE SCALE GENOMIC DNA]</scope>
    <source>
        <strain evidence="6 7">M2</strain>
    </source>
</reference>
<sequence>MDTELLRTFLEVRNTRHFGRAAANLFITQAAVSARIRQLEDALGAPLFIRHRNNIQLSSEGERLVPHAESVLQALDRARREMQSADQVAGRVYLGVRTGIWSAALQQRLHTLQRQEPELALRVESREPGELIRKLLDRSLDVAIAYEPPGIAELESTAIGRLTLRLYSSRPGESAEQALCGNYVFLDWGGGFTRFHSKRFGERRVPRLHTNLNDLASDYLAEFGGACFLPASLEQPLAALGLAPVEEAPAFTRQLNLVYHSSSAQRPLLERVARHFDGVEV</sequence>
<evidence type="ECO:0000313" key="6">
    <source>
        <dbReference type="EMBL" id="QIB65917.1"/>
    </source>
</evidence>
<evidence type="ECO:0000256" key="2">
    <source>
        <dbReference type="ARBA" id="ARBA00023015"/>
    </source>
</evidence>
<dbReference type="PANTHER" id="PTHR30579:SF8">
    <property type="entry name" value="HTH-TYPE TRANSCRIPTIONAL REGULATOR HDFR"/>
    <property type="match status" value="1"/>
</dbReference>
<dbReference type="InterPro" id="IPR005119">
    <property type="entry name" value="LysR_subst-bd"/>
</dbReference>
<evidence type="ECO:0000313" key="7">
    <source>
        <dbReference type="Proteomes" id="UP000477680"/>
    </source>
</evidence>
<feature type="domain" description="HTH lysR-type" evidence="5">
    <location>
        <begin position="1"/>
        <end position="58"/>
    </location>
</feature>
<gene>
    <name evidence="6" type="ORF">G3T16_11285</name>
</gene>
<dbReference type="CDD" id="cd05466">
    <property type="entry name" value="PBP2_LTTR_substrate"/>
    <property type="match status" value="1"/>
</dbReference>
<dbReference type="AlphaFoldDB" id="A0A6C0U4K2"/>
<evidence type="ECO:0000256" key="1">
    <source>
        <dbReference type="ARBA" id="ARBA00009437"/>
    </source>
</evidence>
<dbReference type="SUPFAM" id="SSF53850">
    <property type="entry name" value="Periplasmic binding protein-like II"/>
    <property type="match status" value="1"/>
</dbReference>
<dbReference type="PRINTS" id="PR00039">
    <property type="entry name" value="HTHLYSR"/>
</dbReference>
<dbReference type="GO" id="GO:0003700">
    <property type="term" value="F:DNA-binding transcription factor activity"/>
    <property type="evidence" value="ECO:0007669"/>
    <property type="project" value="InterPro"/>
</dbReference>
<dbReference type="InterPro" id="IPR036388">
    <property type="entry name" value="WH-like_DNA-bd_sf"/>
</dbReference>
<dbReference type="EMBL" id="CP048711">
    <property type="protein sequence ID" value="QIB65917.1"/>
    <property type="molecule type" value="Genomic_DNA"/>
</dbReference>
<keyword evidence="4" id="KW-0804">Transcription</keyword>